<dbReference type="InterPro" id="IPR021456">
    <property type="entry name" value="DUF3107"/>
</dbReference>
<proteinExistence type="predicted"/>
<sequence>MEIRIGIQHSARELVLESDEPIEQTLSALSDAMSEGTAVTLRDAKGRTLLVPGPKVAYVEVSADEPRRVGFLG</sequence>
<keyword evidence="1" id="KW-0547">Nucleotide-binding</keyword>
<dbReference type="AlphaFoldDB" id="Z9JSF3"/>
<dbReference type="OrthoDB" id="3268468at2"/>
<reference evidence="1 2" key="1">
    <citation type="submission" date="2014-02" db="EMBL/GenBank/DDBJ databases">
        <title>Genome sequence of Brachybacterium phenoliresistens strain W13A50.</title>
        <authorList>
            <person name="Wang X."/>
        </authorList>
    </citation>
    <scope>NUCLEOTIDE SEQUENCE [LARGE SCALE GENOMIC DNA]</scope>
    <source>
        <strain evidence="1 2">W13A50</strain>
    </source>
</reference>
<gene>
    <name evidence="1" type="ORF">BF93_02220</name>
</gene>
<dbReference type="GO" id="GO:0005524">
    <property type="term" value="F:ATP binding"/>
    <property type="evidence" value="ECO:0007669"/>
    <property type="project" value="UniProtKB-KW"/>
</dbReference>
<accession>Z9JSF3</accession>
<dbReference type="EMBL" id="JDYK01000013">
    <property type="protein sequence ID" value="EWS80687.1"/>
    <property type="molecule type" value="Genomic_DNA"/>
</dbReference>
<organism evidence="1 2">
    <name type="scientific">Brachybacterium phenoliresistens</name>
    <dbReference type="NCBI Taxonomy" id="396014"/>
    <lineage>
        <taxon>Bacteria</taxon>
        <taxon>Bacillati</taxon>
        <taxon>Actinomycetota</taxon>
        <taxon>Actinomycetes</taxon>
        <taxon>Micrococcales</taxon>
        <taxon>Dermabacteraceae</taxon>
        <taxon>Brachybacterium</taxon>
    </lineage>
</organism>
<evidence type="ECO:0000313" key="1">
    <source>
        <dbReference type="EMBL" id="EWS80687.1"/>
    </source>
</evidence>
<evidence type="ECO:0000313" key="2">
    <source>
        <dbReference type="Proteomes" id="UP000023067"/>
    </source>
</evidence>
<name>Z9JSF3_9MICO</name>
<protein>
    <submittedName>
        <fullName evidence="1">ATP-binding protein</fullName>
    </submittedName>
</protein>
<dbReference type="Pfam" id="PF11305">
    <property type="entry name" value="DUF3107"/>
    <property type="match status" value="1"/>
</dbReference>
<dbReference type="HOGENOM" id="CLU_168842_2_0_11"/>
<dbReference type="eggNOG" id="ENOG5033BGG">
    <property type="taxonomic scope" value="Bacteria"/>
</dbReference>
<keyword evidence="2" id="KW-1185">Reference proteome</keyword>
<keyword evidence="1" id="KW-0067">ATP-binding</keyword>
<dbReference type="STRING" id="396014.BF93_02220"/>
<dbReference type="Proteomes" id="UP000023067">
    <property type="component" value="Unassembled WGS sequence"/>
</dbReference>
<dbReference type="PATRIC" id="fig|396014.3.peg.2477"/>
<comment type="caution">
    <text evidence="1">The sequence shown here is derived from an EMBL/GenBank/DDBJ whole genome shotgun (WGS) entry which is preliminary data.</text>
</comment>
<dbReference type="RefSeq" id="WP_038373059.1">
    <property type="nucleotide sequence ID" value="NZ_BAAAOW010000002.1"/>
</dbReference>